<keyword evidence="10" id="KW-1185">Reference proteome</keyword>
<evidence type="ECO:0000313" key="10">
    <source>
        <dbReference type="Proteomes" id="UP000030671"/>
    </source>
</evidence>
<keyword evidence="2 7" id="KW-0575">Peroxidase</keyword>
<accession>W4JUC3</accession>
<evidence type="ECO:0000256" key="2">
    <source>
        <dbReference type="ARBA" id="ARBA00022559"/>
    </source>
</evidence>
<name>W4JUC3_HETIT</name>
<dbReference type="OrthoDB" id="1882547at2759"/>
<protein>
    <submittedName>
        <fullName evidence="9">Atypical 2-cysteine peroxiredoxin</fullName>
    </submittedName>
</protein>
<dbReference type="PANTHER" id="PTHR10430:SF39">
    <property type="entry name" value="PEROXISOMAL MEMBRANE ASSOCIATED PROTEIN 20"/>
    <property type="match status" value="1"/>
</dbReference>
<dbReference type="FunCoup" id="W4JUC3">
    <property type="interactions" value="215"/>
</dbReference>
<dbReference type="InterPro" id="IPR013740">
    <property type="entry name" value="Redoxin"/>
</dbReference>
<comment type="function">
    <text evidence="7">Thiol-specific peroxidase that catalyzes the reduction of hydrogen peroxide and organic hydroperoxides to water and alcohols, respectively. Plays a role in cell protection against oxidative stress by detoxifying peroxides.</text>
</comment>
<dbReference type="Pfam" id="PF08534">
    <property type="entry name" value="Redoxin"/>
    <property type="match status" value="1"/>
</dbReference>
<dbReference type="CDD" id="cd03013">
    <property type="entry name" value="PRX5_like"/>
    <property type="match status" value="1"/>
</dbReference>
<reference evidence="9 10" key="1">
    <citation type="journal article" date="2012" name="New Phytol.">
        <title>Insight into trade-off between wood decay and parasitism from the genome of a fungal forest pathogen.</title>
        <authorList>
            <person name="Olson A."/>
            <person name="Aerts A."/>
            <person name="Asiegbu F."/>
            <person name="Belbahri L."/>
            <person name="Bouzid O."/>
            <person name="Broberg A."/>
            <person name="Canback B."/>
            <person name="Coutinho P.M."/>
            <person name="Cullen D."/>
            <person name="Dalman K."/>
            <person name="Deflorio G."/>
            <person name="van Diepen L.T."/>
            <person name="Dunand C."/>
            <person name="Duplessis S."/>
            <person name="Durling M."/>
            <person name="Gonthier P."/>
            <person name="Grimwood J."/>
            <person name="Fossdal C.G."/>
            <person name="Hansson D."/>
            <person name="Henrissat B."/>
            <person name="Hietala A."/>
            <person name="Himmelstrand K."/>
            <person name="Hoffmeister D."/>
            <person name="Hogberg N."/>
            <person name="James T.Y."/>
            <person name="Karlsson M."/>
            <person name="Kohler A."/>
            <person name="Kues U."/>
            <person name="Lee Y.H."/>
            <person name="Lin Y.C."/>
            <person name="Lind M."/>
            <person name="Lindquist E."/>
            <person name="Lombard V."/>
            <person name="Lucas S."/>
            <person name="Lunden K."/>
            <person name="Morin E."/>
            <person name="Murat C."/>
            <person name="Park J."/>
            <person name="Raffaello T."/>
            <person name="Rouze P."/>
            <person name="Salamov A."/>
            <person name="Schmutz J."/>
            <person name="Solheim H."/>
            <person name="Stahlberg J."/>
            <person name="Velez H."/>
            <person name="de Vries R.P."/>
            <person name="Wiebenga A."/>
            <person name="Woodward S."/>
            <person name="Yakovlev I."/>
            <person name="Garbelotto M."/>
            <person name="Martin F."/>
            <person name="Grigoriev I.V."/>
            <person name="Stenlid J."/>
        </authorList>
    </citation>
    <scope>NUCLEOTIDE SEQUENCE [LARGE SCALE GENOMIC DNA]</scope>
    <source>
        <strain evidence="9 10">TC 32-1</strain>
    </source>
</reference>
<dbReference type="AlphaFoldDB" id="W4JUC3"/>
<dbReference type="GO" id="GO:0042744">
    <property type="term" value="P:hydrogen peroxide catabolic process"/>
    <property type="evidence" value="ECO:0007669"/>
    <property type="project" value="TreeGrafter"/>
</dbReference>
<evidence type="ECO:0000256" key="5">
    <source>
        <dbReference type="ARBA" id="ARBA00023284"/>
    </source>
</evidence>
<dbReference type="GO" id="GO:0005777">
    <property type="term" value="C:peroxisome"/>
    <property type="evidence" value="ECO:0007669"/>
    <property type="project" value="TreeGrafter"/>
</dbReference>
<dbReference type="InterPro" id="IPR013766">
    <property type="entry name" value="Thioredoxin_domain"/>
</dbReference>
<dbReference type="eggNOG" id="KOG0541">
    <property type="taxonomic scope" value="Eukaryota"/>
</dbReference>
<proteinExistence type="inferred from homology"/>
<dbReference type="SUPFAM" id="SSF52833">
    <property type="entry name" value="Thioredoxin-like"/>
    <property type="match status" value="1"/>
</dbReference>
<dbReference type="STRING" id="747525.W4JUC3"/>
<sequence length="167" mass="17537">MSITSTSLLTKAQVTPGEKIPTLTVKETNPGETITLDLKGKNIIIGVPGAFTPPCSSQVPGYIEKYDEFKAKGVNNIYVVAVNDAFVTKAWKEKLAPNGTSVRFIGDDQGLLVGSLGLLQDATGLLGNPRSKRFAIVADEGAVSSLTIEEDSSTVVSTAADKILAVL</sequence>
<evidence type="ECO:0000256" key="6">
    <source>
        <dbReference type="PIRSR" id="PIRSR637944-1"/>
    </source>
</evidence>
<dbReference type="GO" id="GO:0008379">
    <property type="term" value="F:thioredoxin peroxidase activity"/>
    <property type="evidence" value="ECO:0007669"/>
    <property type="project" value="InterPro"/>
</dbReference>
<organism evidence="9 10">
    <name type="scientific">Heterobasidion irregulare (strain TC 32-1)</name>
    <dbReference type="NCBI Taxonomy" id="747525"/>
    <lineage>
        <taxon>Eukaryota</taxon>
        <taxon>Fungi</taxon>
        <taxon>Dikarya</taxon>
        <taxon>Basidiomycota</taxon>
        <taxon>Agaricomycotina</taxon>
        <taxon>Agaricomycetes</taxon>
        <taxon>Russulales</taxon>
        <taxon>Bondarzewiaceae</taxon>
        <taxon>Heterobasidion</taxon>
        <taxon>Heterobasidion annosum species complex</taxon>
    </lineage>
</organism>
<dbReference type="GO" id="GO:0005829">
    <property type="term" value="C:cytosol"/>
    <property type="evidence" value="ECO:0007669"/>
    <property type="project" value="TreeGrafter"/>
</dbReference>
<dbReference type="GO" id="GO:0005739">
    <property type="term" value="C:mitochondrion"/>
    <property type="evidence" value="ECO:0007669"/>
    <property type="project" value="TreeGrafter"/>
</dbReference>
<dbReference type="Gene3D" id="3.40.30.10">
    <property type="entry name" value="Glutaredoxin"/>
    <property type="match status" value="1"/>
</dbReference>
<dbReference type="KEGG" id="hir:HETIRDRAFT_65882"/>
<feature type="active site" description="Cysteine sulfenic acid (-SOH) intermediate" evidence="6">
    <location>
        <position position="55"/>
    </location>
</feature>
<dbReference type="InterPro" id="IPR037944">
    <property type="entry name" value="PRX5-like"/>
</dbReference>
<keyword evidence="4 7" id="KW-0560">Oxidoreductase</keyword>
<keyword evidence="3 7" id="KW-0049">Antioxidant</keyword>
<gene>
    <name evidence="9" type="ORF">HETIRDRAFT_65882</name>
</gene>
<dbReference type="InParanoid" id="W4JUC3"/>
<keyword evidence="5 7" id="KW-0676">Redox-active center</keyword>
<dbReference type="Proteomes" id="UP000030671">
    <property type="component" value="Unassembled WGS sequence"/>
</dbReference>
<evidence type="ECO:0000259" key="8">
    <source>
        <dbReference type="PROSITE" id="PS51352"/>
    </source>
</evidence>
<dbReference type="InterPro" id="IPR036249">
    <property type="entry name" value="Thioredoxin-like_sf"/>
</dbReference>
<dbReference type="HOGENOM" id="CLU_072440_3_1_1"/>
<dbReference type="PANTHER" id="PTHR10430">
    <property type="entry name" value="PEROXIREDOXIN"/>
    <property type="match status" value="1"/>
</dbReference>
<dbReference type="GO" id="GO:0045454">
    <property type="term" value="P:cell redox homeostasis"/>
    <property type="evidence" value="ECO:0007669"/>
    <property type="project" value="TreeGrafter"/>
</dbReference>
<evidence type="ECO:0000256" key="4">
    <source>
        <dbReference type="ARBA" id="ARBA00023002"/>
    </source>
</evidence>
<evidence type="ECO:0000313" key="9">
    <source>
        <dbReference type="EMBL" id="ETW76481.1"/>
    </source>
</evidence>
<dbReference type="GO" id="GO:0034599">
    <property type="term" value="P:cellular response to oxidative stress"/>
    <property type="evidence" value="ECO:0007669"/>
    <property type="project" value="InterPro"/>
</dbReference>
<evidence type="ECO:0000256" key="3">
    <source>
        <dbReference type="ARBA" id="ARBA00022862"/>
    </source>
</evidence>
<feature type="domain" description="Thioredoxin" evidence="8">
    <location>
        <begin position="14"/>
        <end position="142"/>
    </location>
</feature>
<dbReference type="EMBL" id="KI925464">
    <property type="protein sequence ID" value="ETW76481.1"/>
    <property type="molecule type" value="Genomic_DNA"/>
</dbReference>
<evidence type="ECO:0000256" key="7">
    <source>
        <dbReference type="RuleBase" id="RU366011"/>
    </source>
</evidence>
<dbReference type="GeneID" id="20678759"/>
<dbReference type="RefSeq" id="XP_009551201.1">
    <property type="nucleotide sequence ID" value="XM_009552906.1"/>
</dbReference>
<dbReference type="PROSITE" id="PS51352">
    <property type="entry name" value="THIOREDOXIN_2"/>
    <property type="match status" value="1"/>
</dbReference>
<comment type="similarity">
    <text evidence="1 7">Belongs to the peroxiredoxin family. Prx5 subfamily.</text>
</comment>
<evidence type="ECO:0000256" key="1">
    <source>
        <dbReference type="ARBA" id="ARBA00010505"/>
    </source>
</evidence>